<dbReference type="EMBL" id="CM004477">
    <property type="protein sequence ID" value="OCT74431.1"/>
    <property type="molecule type" value="Genomic_DNA"/>
</dbReference>
<sequence length="86" mass="9872">MGGLSIWEPVCIGTLKVMIRSCGLQKLWFSAYEGKKPLQVVSLQLNTRSERHVQAFRCLGAVWLPRHMPRPLEDPRNKPQVCNVRD</sequence>
<organism evidence="1 2">
    <name type="scientific">Xenopus laevis</name>
    <name type="common">African clawed frog</name>
    <dbReference type="NCBI Taxonomy" id="8355"/>
    <lineage>
        <taxon>Eukaryota</taxon>
        <taxon>Metazoa</taxon>
        <taxon>Chordata</taxon>
        <taxon>Craniata</taxon>
        <taxon>Vertebrata</taxon>
        <taxon>Euteleostomi</taxon>
        <taxon>Amphibia</taxon>
        <taxon>Batrachia</taxon>
        <taxon>Anura</taxon>
        <taxon>Pipoidea</taxon>
        <taxon>Pipidae</taxon>
        <taxon>Xenopodinae</taxon>
        <taxon>Xenopus</taxon>
        <taxon>Xenopus</taxon>
    </lineage>
</organism>
<evidence type="ECO:0000313" key="1">
    <source>
        <dbReference type="EMBL" id="OCT74431.1"/>
    </source>
</evidence>
<name>A0A974HEE5_XENLA</name>
<reference evidence="2" key="1">
    <citation type="journal article" date="2016" name="Nature">
        <title>Genome evolution in the allotetraploid frog Xenopus laevis.</title>
        <authorList>
            <person name="Session A.M."/>
            <person name="Uno Y."/>
            <person name="Kwon T."/>
            <person name="Chapman J.A."/>
            <person name="Toyoda A."/>
            <person name="Takahashi S."/>
            <person name="Fukui A."/>
            <person name="Hikosaka A."/>
            <person name="Suzuki A."/>
            <person name="Kondo M."/>
            <person name="van Heeringen S.J."/>
            <person name="Quigley I."/>
            <person name="Heinz S."/>
            <person name="Ogino H."/>
            <person name="Ochi H."/>
            <person name="Hellsten U."/>
            <person name="Lyons J.B."/>
            <person name="Simakov O."/>
            <person name="Putnam N."/>
            <person name="Stites J."/>
            <person name="Kuroki Y."/>
            <person name="Tanaka T."/>
            <person name="Michiue T."/>
            <person name="Watanabe M."/>
            <person name="Bogdanovic O."/>
            <person name="Lister R."/>
            <person name="Georgiou G."/>
            <person name="Paranjpe S.S."/>
            <person name="van Kruijsbergen I."/>
            <person name="Shu S."/>
            <person name="Carlson J."/>
            <person name="Kinoshita T."/>
            <person name="Ohta Y."/>
            <person name="Mawaribuchi S."/>
            <person name="Jenkins J."/>
            <person name="Grimwood J."/>
            <person name="Schmutz J."/>
            <person name="Mitros T."/>
            <person name="Mozaffari S.V."/>
            <person name="Suzuki Y."/>
            <person name="Haramoto Y."/>
            <person name="Yamamoto T.S."/>
            <person name="Takagi C."/>
            <person name="Heald R."/>
            <person name="Miller K."/>
            <person name="Haudenschild C."/>
            <person name="Kitzman J."/>
            <person name="Nakayama T."/>
            <person name="Izutsu Y."/>
            <person name="Robert J."/>
            <person name="Fortriede J."/>
            <person name="Burns K."/>
            <person name="Lotay V."/>
            <person name="Karimi K."/>
            <person name="Yasuoka Y."/>
            <person name="Dichmann D.S."/>
            <person name="Flajnik M.F."/>
            <person name="Houston D.W."/>
            <person name="Shendure J."/>
            <person name="DuPasquier L."/>
            <person name="Vize P.D."/>
            <person name="Zorn A.M."/>
            <person name="Ito M."/>
            <person name="Marcotte E.M."/>
            <person name="Wallingford J.B."/>
            <person name="Ito Y."/>
            <person name="Asashima M."/>
            <person name="Ueno N."/>
            <person name="Matsuda Y."/>
            <person name="Veenstra G.J."/>
            <person name="Fujiyama A."/>
            <person name="Harland R.M."/>
            <person name="Taira M."/>
            <person name="Rokhsar D.S."/>
        </authorList>
    </citation>
    <scope>NUCLEOTIDE SEQUENCE [LARGE SCALE GENOMIC DNA]</scope>
    <source>
        <strain evidence="2">J</strain>
    </source>
</reference>
<dbReference type="AlphaFoldDB" id="A0A974HEE5"/>
<gene>
    <name evidence="1" type="ORF">XELAEV_18033408mg</name>
</gene>
<accession>A0A974HEE5</accession>
<protein>
    <submittedName>
        <fullName evidence="1">Uncharacterized protein</fullName>
    </submittedName>
</protein>
<proteinExistence type="predicted"/>
<dbReference type="Proteomes" id="UP000694892">
    <property type="component" value="Chromosome 6S"/>
</dbReference>
<evidence type="ECO:0000313" key="2">
    <source>
        <dbReference type="Proteomes" id="UP000694892"/>
    </source>
</evidence>